<sequence>MATDPNAARLPAEFAEFARFSDWILPTEPERYRKRLDSSMEEMQDLYDTVFPRLEEAMEYCDKYDLYDLPDEARNLFHLLQSLVMVSFPVEVWKQPRVPDSGAAYLDIVREPVV</sequence>
<reference evidence="1 2" key="1">
    <citation type="submission" date="2020-08" db="EMBL/GenBank/DDBJ databases">
        <title>Sequencing the genomes of 1000 actinobacteria strains.</title>
        <authorList>
            <person name="Klenk H.-P."/>
        </authorList>
    </citation>
    <scope>NUCLEOTIDE SEQUENCE [LARGE SCALE GENOMIC DNA]</scope>
    <source>
        <strain evidence="1 2">DSM 43582</strain>
    </source>
</reference>
<evidence type="ECO:0000313" key="1">
    <source>
        <dbReference type="EMBL" id="MBB5915521.1"/>
    </source>
</evidence>
<comment type="caution">
    <text evidence="1">The sequence shown here is derived from an EMBL/GenBank/DDBJ whole genome shotgun (WGS) entry which is preliminary data.</text>
</comment>
<evidence type="ECO:0000313" key="2">
    <source>
        <dbReference type="Proteomes" id="UP000540412"/>
    </source>
</evidence>
<organism evidence="1 2">
    <name type="scientific">Nocardia transvalensis</name>
    <dbReference type="NCBI Taxonomy" id="37333"/>
    <lineage>
        <taxon>Bacteria</taxon>
        <taxon>Bacillati</taxon>
        <taxon>Actinomycetota</taxon>
        <taxon>Actinomycetes</taxon>
        <taxon>Mycobacteriales</taxon>
        <taxon>Nocardiaceae</taxon>
        <taxon>Nocardia</taxon>
    </lineage>
</organism>
<proteinExistence type="predicted"/>
<accession>A0A7W9PG18</accession>
<name>A0A7W9PG18_9NOCA</name>
<dbReference type="Proteomes" id="UP000540412">
    <property type="component" value="Unassembled WGS sequence"/>
</dbReference>
<keyword evidence="2" id="KW-1185">Reference proteome</keyword>
<evidence type="ECO:0008006" key="3">
    <source>
        <dbReference type="Google" id="ProtNLM"/>
    </source>
</evidence>
<dbReference type="AlphaFoldDB" id="A0A7W9PG18"/>
<dbReference type="RefSeq" id="WP_040752717.1">
    <property type="nucleotide sequence ID" value="NZ_JACHIT010000002.1"/>
</dbReference>
<dbReference type="EMBL" id="JACHIT010000002">
    <property type="protein sequence ID" value="MBB5915521.1"/>
    <property type="molecule type" value="Genomic_DNA"/>
</dbReference>
<gene>
    <name evidence="1" type="ORF">BJY24_004433</name>
</gene>
<protein>
    <recommendedName>
        <fullName evidence="3">Xaa-Pro dipeptidase</fullName>
    </recommendedName>
</protein>